<keyword evidence="5" id="KW-0732">Signal</keyword>
<dbReference type="FunFam" id="2.10.90.10:FF:000103">
    <property type="entry name" value="Bone morphogenetic protein 16"/>
    <property type="match status" value="1"/>
</dbReference>
<evidence type="ECO:0000313" key="13">
    <source>
        <dbReference type="Proteomes" id="UP001558652"/>
    </source>
</evidence>
<dbReference type="SMART" id="SM00204">
    <property type="entry name" value="TGFB"/>
    <property type="match status" value="1"/>
</dbReference>
<dbReference type="PROSITE" id="PS51362">
    <property type="entry name" value="TGF_BETA_2"/>
    <property type="match status" value="1"/>
</dbReference>
<dbReference type="GO" id="GO:0051240">
    <property type="term" value="P:positive regulation of multicellular organismal process"/>
    <property type="evidence" value="ECO:0007669"/>
    <property type="project" value="UniProtKB-ARBA"/>
</dbReference>
<organism evidence="12 13">
    <name type="scientific">Ranatra chinensis</name>
    <dbReference type="NCBI Taxonomy" id="642074"/>
    <lineage>
        <taxon>Eukaryota</taxon>
        <taxon>Metazoa</taxon>
        <taxon>Ecdysozoa</taxon>
        <taxon>Arthropoda</taxon>
        <taxon>Hexapoda</taxon>
        <taxon>Insecta</taxon>
        <taxon>Pterygota</taxon>
        <taxon>Neoptera</taxon>
        <taxon>Paraneoptera</taxon>
        <taxon>Hemiptera</taxon>
        <taxon>Heteroptera</taxon>
        <taxon>Panheteroptera</taxon>
        <taxon>Nepomorpha</taxon>
        <taxon>Nepidae</taxon>
        <taxon>Ranatrinae</taxon>
        <taxon>Ranatra</taxon>
    </lineage>
</organism>
<name>A0ABD0Z4J7_9HEMI</name>
<dbReference type="GO" id="GO:0008083">
    <property type="term" value="F:growth factor activity"/>
    <property type="evidence" value="ECO:0007669"/>
    <property type="project" value="UniProtKB-KW"/>
</dbReference>
<dbReference type="Pfam" id="PF00688">
    <property type="entry name" value="TGFb_propeptide"/>
    <property type="match status" value="1"/>
</dbReference>
<comment type="subcellular location">
    <subcellularLocation>
        <location evidence="1">Secreted</location>
    </subcellularLocation>
</comment>
<dbReference type="GO" id="GO:0051094">
    <property type="term" value="P:positive regulation of developmental process"/>
    <property type="evidence" value="ECO:0007669"/>
    <property type="project" value="UniProtKB-ARBA"/>
</dbReference>
<dbReference type="Gene3D" id="2.60.120.970">
    <property type="match status" value="1"/>
</dbReference>
<dbReference type="PRINTS" id="PR00669">
    <property type="entry name" value="INHIBINA"/>
</dbReference>
<dbReference type="InterPro" id="IPR029034">
    <property type="entry name" value="Cystine-knot_cytokine"/>
</dbReference>
<comment type="caution">
    <text evidence="12">The sequence shown here is derived from an EMBL/GenBank/DDBJ whole genome shotgun (WGS) entry which is preliminary data.</text>
</comment>
<evidence type="ECO:0000256" key="8">
    <source>
        <dbReference type="ARBA" id="ARBA00023157"/>
    </source>
</evidence>
<keyword evidence="8" id="KW-1015">Disulfide bond</keyword>
<keyword evidence="13" id="KW-1185">Reference proteome</keyword>
<evidence type="ECO:0000256" key="2">
    <source>
        <dbReference type="ARBA" id="ARBA00006656"/>
    </source>
</evidence>
<reference evidence="12 13" key="1">
    <citation type="submission" date="2024-07" db="EMBL/GenBank/DDBJ databases">
        <title>Chromosome-level genome assembly of the water stick insect Ranatra chinensis (Heteroptera: Nepidae).</title>
        <authorList>
            <person name="Liu X."/>
        </authorList>
    </citation>
    <scope>NUCLEOTIDE SEQUENCE [LARGE SCALE GENOMIC DNA]</scope>
    <source>
        <strain evidence="12">Cailab_2021Rc</strain>
        <tissue evidence="12">Muscle</tissue>
    </source>
</reference>
<keyword evidence="7 10" id="KW-0339">Growth factor</keyword>
<dbReference type="Gene3D" id="2.10.90.10">
    <property type="entry name" value="Cystine-knot cytokines"/>
    <property type="match status" value="1"/>
</dbReference>
<evidence type="ECO:0000256" key="9">
    <source>
        <dbReference type="ARBA" id="ARBA00023180"/>
    </source>
</evidence>
<feature type="domain" description="TGF-beta family profile" evidence="11">
    <location>
        <begin position="199"/>
        <end position="319"/>
    </location>
</feature>
<keyword evidence="4" id="KW-0964">Secreted</keyword>
<evidence type="ECO:0000256" key="4">
    <source>
        <dbReference type="ARBA" id="ARBA00022525"/>
    </source>
</evidence>
<dbReference type="PROSITE" id="PS00250">
    <property type="entry name" value="TGF_BETA_1"/>
    <property type="match status" value="1"/>
</dbReference>
<keyword evidence="9" id="KW-0325">Glycoprotein</keyword>
<evidence type="ECO:0000256" key="7">
    <source>
        <dbReference type="ARBA" id="ARBA00023030"/>
    </source>
</evidence>
<keyword evidence="3" id="KW-0217">Developmental protein</keyword>
<dbReference type="InterPro" id="IPR001839">
    <property type="entry name" value="TGF-b_C"/>
</dbReference>
<dbReference type="SUPFAM" id="SSF57501">
    <property type="entry name" value="Cystine-knot cytokines"/>
    <property type="match status" value="1"/>
</dbReference>
<evidence type="ECO:0000256" key="5">
    <source>
        <dbReference type="ARBA" id="ARBA00022729"/>
    </source>
</evidence>
<dbReference type="AlphaFoldDB" id="A0ABD0Z4J7"/>
<dbReference type="CDD" id="cd13760">
    <property type="entry name" value="TGF_beta_BMP2_like"/>
    <property type="match status" value="1"/>
</dbReference>
<evidence type="ECO:0000256" key="10">
    <source>
        <dbReference type="RuleBase" id="RU000354"/>
    </source>
</evidence>
<dbReference type="InterPro" id="IPR015615">
    <property type="entry name" value="TGF-beta-rel"/>
</dbReference>
<dbReference type="PANTHER" id="PTHR11848">
    <property type="entry name" value="TGF-BETA FAMILY"/>
    <property type="match status" value="1"/>
</dbReference>
<evidence type="ECO:0000256" key="3">
    <source>
        <dbReference type="ARBA" id="ARBA00022473"/>
    </source>
</evidence>
<dbReference type="PANTHER" id="PTHR11848:SF263">
    <property type="entry name" value="PROTEIN DECAPENTAPLEGIC"/>
    <property type="match status" value="1"/>
</dbReference>
<proteinExistence type="inferred from homology"/>
<evidence type="ECO:0000256" key="6">
    <source>
        <dbReference type="ARBA" id="ARBA00022782"/>
    </source>
</evidence>
<dbReference type="InterPro" id="IPR001111">
    <property type="entry name" value="TGF-b_propeptide"/>
</dbReference>
<evidence type="ECO:0000259" key="11">
    <source>
        <dbReference type="PROSITE" id="PS51362"/>
    </source>
</evidence>
<dbReference type="GO" id="GO:0030154">
    <property type="term" value="P:cell differentiation"/>
    <property type="evidence" value="ECO:0007669"/>
    <property type="project" value="UniProtKB-KW"/>
</dbReference>
<gene>
    <name evidence="12" type="ORF">AAG570_006421</name>
</gene>
<protein>
    <recommendedName>
        <fullName evidence="11">TGF-beta family profile domain-containing protein</fullName>
    </recommendedName>
</protein>
<comment type="similarity">
    <text evidence="2 10">Belongs to the TGF-beta family.</text>
</comment>
<dbReference type="EMBL" id="JBFDAA010000002">
    <property type="protein sequence ID" value="KAL1139437.1"/>
    <property type="molecule type" value="Genomic_DNA"/>
</dbReference>
<dbReference type="Proteomes" id="UP001558652">
    <property type="component" value="Unassembled WGS sequence"/>
</dbReference>
<accession>A0ABD0Z4J7</accession>
<dbReference type="InterPro" id="IPR017948">
    <property type="entry name" value="TGFb_CS"/>
</dbReference>
<evidence type="ECO:0000256" key="1">
    <source>
        <dbReference type="ARBA" id="ARBA00004613"/>
    </source>
</evidence>
<keyword evidence="6" id="KW-0221">Differentiation</keyword>
<dbReference type="Pfam" id="PF00019">
    <property type="entry name" value="TGF_beta"/>
    <property type="match status" value="1"/>
</dbReference>
<sequence>MPRVPAGRGAARPRVPDAMVQLYKQQTGLDIDTAALNLPGRLTRSANTARSFKHTVDARFRRDDRFRLHFNVSSLPKEEKVTGAELRITVGNSEDGSGGNQRVLVHDIVRPGVRGLKGPMLRLLDTQEVSAGQRWLGLDVMPAAERWAQEPEHNHGLLVQVVGEKPATHSEEDEAEPVLLLFADDGRNRAPTLEEMLSRKKRAPPSKKHRRKEWRDNCKRHPLYVDFSDVGWNNWIVAPPGYDAYYCHGDCPFPLADHLNATNHAIVQTIVHSMNPGAVPKACCVPTQLTAISMLYVDEGDKVVLKNYQEMSVAGCGCR</sequence>
<dbReference type="GO" id="GO:0005576">
    <property type="term" value="C:extracellular region"/>
    <property type="evidence" value="ECO:0007669"/>
    <property type="project" value="UniProtKB-SubCell"/>
</dbReference>
<evidence type="ECO:0000313" key="12">
    <source>
        <dbReference type="EMBL" id="KAL1139437.1"/>
    </source>
</evidence>